<dbReference type="Proteomes" id="UP000007523">
    <property type="component" value="Chromosome"/>
</dbReference>
<evidence type="ECO:0000313" key="2">
    <source>
        <dbReference type="EMBL" id="AFC30650.1"/>
    </source>
</evidence>
<proteinExistence type="predicted"/>
<evidence type="ECO:0000256" key="1">
    <source>
        <dbReference type="SAM" id="Phobius"/>
    </source>
</evidence>
<name>H6NDD7_9BACL</name>
<dbReference type="EMBL" id="CP003235">
    <property type="protein sequence ID" value="AFC30650.1"/>
    <property type="molecule type" value="Genomic_DNA"/>
</dbReference>
<dbReference type="AlphaFoldDB" id="H6NDD7"/>
<keyword evidence="1" id="KW-1133">Transmembrane helix</keyword>
<protein>
    <submittedName>
        <fullName evidence="2">Uncharacterized protein</fullName>
    </submittedName>
</protein>
<organism evidence="2 3">
    <name type="scientific">Paenibacillus mucilaginosus 3016</name>
    <dbReference type="NCBI Taxonomy" id="1116391"/>
    <lineage>
        <taxon>Bacteria</taxon>
        <taxon>Bacillati</taxon>
        <taxon>Bacillota</taxon>
        <taxon>Bacilli</taxon>
        <taxon>Bacillales</taxon>
        <taxon>Paenibacillaceae</taxon>
        <taxon>Paenibacillus</taxon>
    </lineage>
</organism>
<keyword evidence="1" id="KW-0812">Transmembrane</keyword>
<keyword evidence="1" id="KW-0472">Membrane</keyword>
<evidence type="ECO:0000313" key="3">
    <source>
        <dbReference type="Proteomes" id="UP000007523"/>
    </source>
</evidence>
<dbReference type="KEGG" id="pmq:PM3016_3839"/>
<reference evidence="2 3" key="1">
    <citation type="journal article" date="2012" name="J. Bacteriol.">
        <title>Complete Genome Sequence of Paenibacillus mucilaginosus 3016, a Bacterium Functional as Microbial Fertilizer.</title>
        <authorList>
            <person name="Ma M."/>
            <person name="Wang Z."/>
            <person name="Li L."/>
            <person name="Jiang X."/>
            <person name="Guan D."/>
            <person name="Cao F."/>
            <person name="Chen H."/>
            <person name="Wang X."/>
            <person name="Shen D."/>
            <person name="Du B."/>
            <person name="Li J."/>
        </authorList>
    </citation>
    <scope>NUCLEOTIDE SEQUENCE [LARGE SCALE GENOMIC DNA]</scope>
    <source>
        <strain evidence="2 3">3016</strain>
    </source>
</reference>
<dbReference type="HOGENOM" id="CLU_3138588_0_0_9"/>
<accession>H6NDD7</accession>
<keyword evidence="3" id="KW-1185">Reference proteome</keyword>
<feature type="transmembrane region" description="Helical" evidence="1">
    <location>
        <begin position="6"/>
        <end position="23"/>
    </location>
</feature>
<gene>
    <name evidence="2" type="ORF">PM3016_3839</name>
</gene>
<sequence length="49" mass="5766">MVYYWVIITFIAFILFRVFSLFSKTKWKTDLMFAILIGCAAAQVNKRSL</sequence>